<dbReference type="InterPro" id="IPR003140">
    <property type="entry name" value="PLipase/COase/thioEstase"/>
</dbReference>
<dbReference type="Gene3D" id="3.40.50.1820">
    <property type="entry name" value="alpha/beta hydrolase"/>
    <property type="match status" value="1"/>
</dbReference>
<feature type="region of interest" description="Disordered" evidence="10">
    <location>
        <begin position="1"/>
        <end position="23"/>
    </location>
</feature>
<keyword evidence="6" id="KW-0443">Lipid metabolism</keyword>
<evidence type="ECO:0000256" key="3">
    <source>
        <dbReference type="ARBA" id="ARBA00014923"/>
    </source>
</evidence>
<evidence type="ECO:0000256" key="4">
    <source>
        <dbReference type="ARBA" id="ARBA00022487"/>
    </source>
</evidence>
<dbReference type="OrthoDB" id="2418081at2759"/>
<dbReference type="Proteomes" id="UP000623467">
    <property type="component" value="Unassembled WGS sequence"/>
</dbReference>
<dbReference type="PANTHER" id="PTHR10655">
    <property type="entry name" value="LYSOPHOSPHOLIPASE-RELATED"/>
    <property type="match status" value="1"/>
</dbReference>
<dbReference type="GO" id="GO:0006631">
    <property type="term" value="P:fatty acid metabolic process"/>
    <property type="evidence" value="ECO:0007669"/>
    <property type="project" value="UniProtKB-KW"/>
</dbReference>
<dbReference type="EMBL" id="JACAZH010000005">
    <property type="protein sequence ID" value="KAF7367322.1"/>
    <property type="molecule type" value="Genomic_DNA"/>
</dbReference>
<evidence type="ECO:0000256" key="10">
    <source>
        <dbReference type="SAM" id="MobiDB-lite"/>
    </source>
</evidence>
<evidence type="ECO:0000313" key="13">
    <source>
        <dbReference type="Proteomes" id="UP000623467"/>
    </source>
</evidence>
<feature type="compositionally biased region" description="Basic residues" evidence="10">
    <location>
        <begin position="11"/>
        <end position="20"/>
    </location>
</feature>
<dbReference type="GO" id="GO:0005737">
    <property type="term" value="C:cytoplasm"/>
    <property type="evidence" value="ECO:0007669"/>
    <property type="project" value="TreeGrafter"/>
</dbReference>
<comment type="caution">
    <text evidence="12">The sequence shown here is derived from an EMBL/GenBank/DDBJ whole genome shotgun (WGS) entry which is preliminary data.</text>
</comment>
<evidence type="ECO:0000256" key="5">
    <source>
        <dbReference type="ARBA" id="ARBA00022801"/>
    </source>
</evidence>
<protein>
    <recommendedName>
        <fullName evidence="3">Acyl-protein thioesterase 1</fullName>
        <ecNumber evidence="2">3.1.2.22</ecNumber>
    </recommendedName>
    <alternativeName>
        <fullName evidence="8">Palmitoyl-protein hydrolase</fullName>
    </alternativeName>
</protein>
<evidence type="ECO:0000256" key="8">
    <source>
        <dbReference type="ARBA" id="ARBA00031195"/>
    </source>
</evidence>
<dbReference type="AlphaFoldDB" id="A0A8H6YY22"/>
<proteinExistence type="inferred from homology"/>
<gene>
    <name evidence="12" type="ORF">MSAN_00794300</name>
</gene>
<organism evidence="12 13">
    <name type="scientific">Mycena sanguinolenta</name>
    <dbReference type="NCBI Taxonomy" id="230812"/>
    <lineage>
        <taxon>Eukaryota</taxon>
        <taxon>Fungi</taxon>
        <taxon>Dikarya</taxon>
        <taxon>Basidiomycota</taxon>
        <taxon>Agaricomycotina</taxon>
        <taxon>Agaricomycetes</taxon>
        <taxon>Agaricomycetidae</taxon>
        <taxon>Agaricales</taxon>
        <taxon>Marasmiineae</taxon>
        <taxon>Mycenaceae</taxon>
        <taxon>Mycena</taxon>
    </lineage>
</organism>
<comment type="similarity">
    <text evidence="1">Belongs to the AB hydrolase superfamily. AB hydrolase 2 family.</text>
</comment>
<sequence length="241" mass="27019">MHWHGNGTRPNSRKHGKKIRPPQQTVVIPASQRHTASVIFVHGLGQNTFTWRAMILEGLVPNLPHVEWVLPQASDKRVTYYRDVRRPSWFNIATLPPGDDEFDEQGIAESVAVIENLILAQIHRGIDARRILLVGFSQGAALSLMVALSTLHDLGGVASLSGWIPPRARDNPVTSPHVPILWCHGTADTEIPLTRAEDAVAYLRTHFRERVQLNTYPGLQHTINDDEVNDLLAWLVERTAR</sequence>
<keyword evidence="13" id="KW-1185">Reference proteome</keyword>
<evidence type="ECO:0000256" key="2">
    <source>
        <dbReference type="ARBA" id="ARBA00012423"/>
    </source>
</evidence>
<dbReference type="Pfam" id="PF02230">
    <property type="entry name" value="Abhydrolase_2"/>
    <property type="match status" value="1"/>
</dbReference>
<evidence type="ECO:0000259" key="11">
    <source>
        <dbReference type="Pfam" id="PF02230"/>
    </source>
</evidence>
<keyword evidence="6" id="KW-0276">Fatty acid metabolism</keyword>
<keyword evidence="5" id="KW-0378">Hydrolase</keyword>
<comment type="function">
    <text evidence="7">Hydrolyzes fatty acids from S-acylated cysteine residues in proteins with a strong preference for palmitoylated G-alpha proteins over other acyl substrates. Mediates the deacylation of G-alpha proteins such as GPA1 in vivo, but has weak or no activity toward palmitoylated Ras proteins. Has weak lysophospholipase activity in vitro; however such activity may not exist in vivo.</text>
</comment>
<dbReference type="InterPro" id="IPR029058">
    <property type="entry name" value="AB_hydrolase_fold"/>
</dbReference>
<dbReference type="InterPro" id="IPR050565">
    <property type="entry name" value="LYPA1-2/EST-like"/>
</dbReference>
<evidence type="ECO:0000256" key="1">
    <source>
        <dbReference type="ARBA" id="ARBA00006499"/>
    </source>
</evidence>
<name>A0A8H6YY22_9AGAR</name>
<evidence type="ECO:0000313" key="12">
    <source>
        <dbReference type="EMBL" id="KAF7367322.1"/>
    </source>
</evidence>
<dbReference type="SUPFAM" id="SSF53474">
    <property type="entry name" value="alpha/beta-Hydrolases"/>
    <property type="match status" value="1"/>
</dbReference>
<evidence type="ECO:0000256" key="9">
    <source>
        <dbReference type="ARBA" id="ARBA00047337"/>
    </source>
</evidence>
<evidence type="ECO:0000256" key="6">
    <source>
        <dbReference type="ARBA" id="ARBA00022832"/>
    </source>
</evidence>
<feature type="domain" description="Phospholipase/carboxylesterase/thioesterase" evidence="11">
    <location>
        <begin position="24"/>
        <end position="234"/>
    </location>
</feature>
<reference evidence="12" key="1">
    <citation type="submission" date="2020-05" db="EMBL/GenBank/DDBJ databases">
        <title>Mycena genomes resolve the evolution of fungal bioluminescence.</title>
        <authorList>
            <person name="Tsai I.J."/>
        </authorList>
    </citation>
    <scope>NUCLEOTIDE SEQUENCE</scope>
    <source>
        <strain evidence="12">160909Yilan</strain>
    </source>
</reference>
<evidence type="ECO:0000256" key="7">
    <source>
        <dbReference type="ARBA" id="ARBA00029392"/>
    </source>
</evidence>
<keyword evidence="4" id="KW-0719">Serine esterase</keyword>
<accession>A0A8H6YY22</accession>
<dbReference type="GO" id="GO:0052689">
    <property type="term" value="F:carboxylic ester hydrolase activity"/>
    <property type="evidence" value="ECO:0007669"/>
    <property type="project" value="UniProtKB-KW"/>
</dbReference>
<dbReference type="PANTHER" id="PTHR10655:SF17">
    <property type="entry name" value="LYSOPHOSPHOLIPASE-LIKE PROTEIN 1"/>
    <property type="match status" value="1"/>
</dbReference>
<dbReference type="EC" id="3.1.2.22" evidence="2"/>
<dbReference type="GO" id="GO:0008474">
    <property type="term" value="F:palmitoyl-(protein) hydrolase activity"/>
    <property type="evidence" value="ECO:0007669"/>
    <property type="project" value="UniProtKB-EC"/>
</dbReference>
<comment type="catalytic activity">
    <reaction evidence="9">
        <text>S-hexadecanoyl-L-cysteinyl-[protein] + H2O = L-cysteinyl-[protein] + hexadecanoate + H(+)</text>
        <dbReference type="Rhea" id="RHEA:19233"/>
        <dbReference type="Rhea" id="RHEA-COMP:10131"/>
        <dbReference type="Rhea" id="RHEA-COMP:11032"/>
        <dbReference type="ChEBI" id="CHEBI:7896"/>
        <dbReference type="ChEBI" id="CHEBI:15377"/>
        <dbReference type="ChEBI" id="CHEBI:15378"/>
        <dbReference type="ChEBI" id="CHEBI:29950"/>
        <dbReference type="ChEBI" id="CHEBI:74151"/>
        <dbReference type="EC" id="3.1.2.22"/>
    </reaction>
</comment>